<dbReference type="PANTHER" id="PTHR43071:SF2">
    <property type="entry name" value="2-AMINO-4-HYDROXY-6-HYDROXYMETHYLDIHYDROPTERIDINE PYROPHOSPHOKINASE"/>
    <property type="match status" value="1"/>
</dbReference>
<dbReference type="GO" id="GO:0046656">
    <property type="term" value="P:folic acid biosynthetic process"/>
    <property type="evidence" value="ECO:0007669"/>
    <property type="project" value="UniProtKB-KW"/>
</dbReference>
<evidence type="ECO:0000256" key="3">
    <source>
        <dbReference type="ARBA" id="ARBA00022679"/>
    </source>
</evidence>
<dbReference type="NCBIfam" id="TIGR01498">
    <property type="entry name" value="folK"/>
    <property type="match status" value="1"/>
</dbReference>
<accession>A0A1Q9GYD3</accession>
<dbReference type="AlphaFoldDB" id="A0A1Q9GYD3"/>
<evidence type="ECO:0000256" key="6">
    <source>
        <dbReference type="ARBA" id="ARBA00022840"/>
    </source>
</evidence>
<dbReference type="PANTHER" id="PTHR43071">
    <property type="entry name" value="2-AMINO-4-HYDROXY-6-HYDROXYMETHYLDIHYDROPTERIDINE PYROPHOSPHOKINASE"/>
    <property type="match status" value="1"/>
</dbReference>
<evidence type="ECO:0000256" key="4">
    <source>
        <dbReference type="ARBA" id="ARBA00022741"/>
    </source>
</evidence>
<evidence type="ECO:0000313" key="9">
    <source>
        <dbReference type="EMBL" id="BAX51836.1"/>
    </source>
</evidence>
<dbReference type="InterPro" id="IPR000550">
    <property type="entry name" value="Hppk"/>
</dbReference>
<evidence type="ECO:0000313" key="11">
    <source>
        <dbReference type="Proteomes" id="UP000218676"/>
    </source>
</evidence>
<dbReference type="GeneID" id="93396704"/>
<dbReference type="EMBL" id="CP061854">
    <property type="protein sequence ID" value="QOD56198.1"/>
    <property type="molecule type" value="Genomic_DNA"/>
</dbReference>
<dbReference type="GO" id="GO:0046654">
    <property type="term" value="P:tetrahydrofolate biosynthetic process"/>
    <property type="evidence" value="ECO:0007669"/>
    <property type="project" value="UniProtKB-UniPathway"/>
</dbReference>
<feature type="domain" description="7,8-dihydro-6-hydroxymethylpterin-pyrophosphokinase" evidence="8">
    <location>
        <begin position="5"/>
        <end position="130"/>
    </location>
</feature>
<keyword evidence="3 10" id="KW-0808">Transferase</keyword>
<dbReference type="EMBL" id="AP018045">
    <property type="protein sequence ID" value="BAX51836.1"/>
    <property type="molecule type" value="Genomic_DNA"/>
</dbReference>
<dbReference type="InterPro" id="IPR035907">
    <property type="entry name" value="Hppk_sf"/>
</dbReference>
<dbReference type="Proteomes" id="UP000218676">
    <property type="component" value="Chromosome 1"/>
</dbReference>
<comment type="pathway">
    <text evidence="1">Cofactor biosynthesis; tetrahydrofolate biosynthesis; 2-amino-4-hydroxy-6-hydroxymethyl-7,8-dihydropteridine diphosphate from 7,8-dihydroneopterin triphosphate: step 4/4.</text>
</comment>
<evidence type="ECO:0000256" key="5">
    <source>
        <dbReference type="ARBA" id="ARBA00022777"/>
    </source>
</evidence>
<dbReference type="GO" id="GO:0016301">
    <property type="term" value="F:kinase activity"/>
    <property type="evidence" value="ECO:0007669"/>
    <property type="project" value="UniProtKB-KW"/>
</dbReference>
<evidence type="ECO:0000313" key="10">
    <source>
        <dbReference type="EMBL" id="QOD56198.1"/>
    </source>
</evidence>
<keyword evidence="6" id="KW-0067">ATP-binding</keyword>
<dbReference type="CDD" id="cd00483">
    <property type="entry name" value="HPPK"/>
    <property type="match status" value="1"/>
</dbReference>
<dbReference type="SUPFAM" id="SSF55083">
    <property type="entry name" value="6-hydroxymethyl-7,8-dihydropterin pyrophosphokinase, HPPK"/>
    <property type="match status" value="1"/>
</dbReference>
<organism evidence="10 12">
    <name type="scientific">Photobacterium damsela subsp. piscicida</name>
    <name type="common">Pasteurella piscicida</name>
    <dbReference type="NCBI Taxonomy" id="38294"/>
    <lineage>
        <taxon>Bacteria</taxon>
        <taxon>Pseudomonadati</taxon>
        <taxon>Pseudomonadota</taxon>
        <taxon>Gammaproteobacteria</taxon>
        <taxon>Vibrionales</taxon>
        <taxon>Vibrionaceae</taxon>
        <taxon>Photobacterium</taxon>
    </lineage>
</organism>
<dbReference type="Proteomes" id="UP000516656">
    <property type="component" value="Chromosome 1"/>
</dbReference>
<reference evidence="10 12" key="3">
    <citation type="submission" date="2020-09" db="EMBL/GenBank/DDBJ databases">
        <title>Complete, closed and curated genome sequences of Photobacterium damselae subsp. piscicida isolates from Australia indicate localised evolution and additional plasmid-borne pathogenicity mechanisms.</title>
        <authorList>
            <person name="Baseggio L."/>
            <person name="Silayeva O."/>
            <person name="Buller N."/>
            <person name="Landos M."/>
            <person name="Engelstaedter J."/>
            <person name="Barnes A.C."/>
        </authorList>
    </citation>
    <scope>NUCLEOTIDE SEQUENCE [LARGE SCALE GENOMIC DNA]</scope>
    <source>
        <strain evidence="10 12">AS-16-0540-1</strain>
    </source>
</reference>
<reference evidence="11" key="2">
    <citation type="submission" date="2017-05" db="EMBL/GenBank/DDBJ databases">
        <title>Whole genome sequence of fish pathogenic bacteria, Photobacterium damselae subsp. piscicida, strain 91-197, isolated from hybrid striped bass (Morone sp.) in USA.</title>
        <authorList>
            <person name="Teru Y."/>
            <person name="Hikima J."/>
            <person name="Kono T."/>
            <person name="Sakai M."/>
            <person name="Takano T."/>
            <person name="Hawke J.P."/>
            <person name="Takeyama H."/>
            <person name="Aoki T."/>
        </authorList>
    </citation>
    <scope>NUCLEOTIDE SEQUENCE [LARGE SCALE GENOMIC DNA]</scope>
    <source>
        <strain evidence="11">91-197</strain>
    </source>
</reference>
<evidence type="ECO:0000313" key="12">
    <source>
        <dbReference type="Proteomes" id="UP000516656"/>
    </source>
</evidence>
<dbReference type="Pfam" id="PF01288">
    <property type="entry name" value="HPPK"/>
    <property type="match status" value="1"/>
</dbReference>
<keyword evidence="7" id="KW-0289">Folate biosynthesis</keyword>
<evidence type="ECO:0000256" key="2">
    <source>
        <dbReference type="ARBA" id="ARBA00013253"/>
    </source>
</evidence>
<dbReference type="GO" id="GO:0005524">
    <property type="term" value="F:ATP binding"/>
    <property type="evidence" value="ECO:0007669"/>
    <property type="project" value="UniProtKB-KW"/>
</dbReference>
<dbReference type="Gene3D" id="3.30.70.560">
    <property type="entry name" value="7,8-Dihydro-6-hydroxymethylpterin-pyrophosphokinase HPPK"/>
    <property type="match status" value="1"/>
</dbReference>
<dbReference type="EC" id="2.7.6.3" evidence="2"/>
<proteinExistence type="predicted"/>
<reference evidence="9" key="1">
    <citation type="journal article" date="2017" name="Genome Announc.">
        <title>Whole-Genome Sequence of Photobacterium damselae subsp. piscicida Strain 91-197, Isolated from Hybrid Striped Bass (Morone sp.) in the United States.</title>
        <authorList>
            <person name="Teru Y."/>
            <person name="Hikima J."/>
            <person name="Kono T."/>
            <person name="Sakai M."/>
            <person name="Takano T."/>
            <person name="Hawke J.P."/>
            <person name="Takeyama H."/>
            <person name="Aoki T."/>
        </authorList>
    </citation>
    <scope>NUCLEOTIDE SEQUENCE</scope>
    <source>
        <strain evidence="9">91-197</strain>
    </source>
</reference>
<dbReference type="GO" id="GO:0003848">
    <property type="term" value="F:2-amino-4-hydroxy-6-hydroxymethyldihydropteridine diphosphokinase activity"/>
    <property type="evidence" value="ECO:0007669"/>
    <property type="project" value="UniProtKB-EC"/>
</dbReference>
<evidence type="ECO:0000256" key="7">
    <source>
        <dbReference type="ARBA" id="ARBA00022909"/>
    </source>
</evidence>
<sequence>MNTCYISIGSNIEPEYHLIMALKELRLLSHGQLRVSRIFQAEPVGFDGDSFYNCVVEIKTSSSVDILQSSLKALEIKYGRPIDAKKNQDRTLDLDILLFGNEIRERDPQLPRDDLYKFAFVLWPMYELAPKLVVPNDGRSIAELYREIQFQQQLQPITLATDSY</sequence>
<name>A0A1Q9GYD3_PHODP</name>
<keyword evidence="5 10" id="KW-0418">Kinase</keyword>
<dbReference type="RefSeq" id="WP_044176828.1">
    <property type="nucleotide sequence ID" value="NZ_AP018045.1"/>
</dbReference>
<dbReference type="UniPathway" id="UPA00077">
    <property type="reaction ID" value="UER00155"/>
</dbReference>
<protein>
    <recommendedName>
        <fullName evidence="2">2-amino-4-hydroxy-6-hydroxymethyldihydropteridine diphosphokinase</fullName>
        <ecNumber evidence="2">2.7.6.3</ecNumber>
    </recommendedName>
</protein>
<gene>
    <name evidence="10" type="primary">folK</name>
    <name evidence="10" type="ORF">IC627_13385</name>
    <name evidence="9" type="ORF">PDPUS_1_00461</name>
</gene>
<evidence type="ECO:0000256" key="1">
    <source>
        <dbReference type="ARBA" id="ARBA00005051"/>
    </source>
</evidence>
<keyword evidence="4" id="KW-0547">Nucleotide-binding</keyword>
<evidence type="ECO:0000259" key="8">
    <source>
        <dbReference type="Pfam" id="PF01288"/>
    </source>
</evidence>